<dbReference type="EMBL" id="OX459946">
    <property type="protein sequence ID" value="CAI9152812.1"/>
    <property type="molecule type" value="Genomic_DNA"/>
</dbReference>
<protein>
    <submittedName>
        <fullName evidence="2">Uncharacterized protein</fullName>
    </submittedName>
</protein>
<keyword evidence="3" id="KW-1185">Reference proteome</keyword>
<gene>
    <name evidence="2" type="ORF">MRATA1EN1_LOCUS1774</name>
</gene>
<reference evidence="2" key="1">
    <citation type="submission" date="2023-04" db="EMBL/GenBank/DDBJ databases">
        <authorList>
            <consortium name="ELIXIR-Norway"/>
        </authorList>
    </citation>
    <scope>NUCLEOTIDE SEQUENCE [LARGE SCALE GENOMIC DNA]</scope>
</reference>
<dbReference type="Proteomes" id="UP001176941">
    <property type="component" value="Chromosome 10"/>
</dbReference>
<sequence>MPRSVGWDLPFPPLASQPHSLQHLTLRRLHNCERRLRVEGERRALRAEVVTRPAASTPLFGCPRPEGGAAPRSQPAARPEAAGWVGRKPIATFYSPFSTVFCPSSGSPGNLFDNESNFSISNLMLNLCKWKTQMAESMENANGRCLTQKLLCAQKASSGI</sequence>
<feature type="region of interest" description="Disordered" evidence="1">
    <location>
        <begin position="56"/>
        <end position="76"/>
    </location>
</feature>
<evidence type="ECO:0000313" key="3">
    <source>
        <dbReference type="Proteomes" id="UP001176941"/>
    </source>
</evidence>
<accession>A0ABN8XTT9</accession>
<evidence type="ECO:0000313" key="2">
    <source>
        <dbReference type="EMBL" id="CAI9152812.1"/>
    </source>
</evidence>
<organism evidence="2 3">
    <name type="scientific">Rangifer tarandus platyrhynchus</name>
    <name type="common">Svalbard reindeer</name>
    <dbReference type="NCBI Taxonomy" id="3082113"/>
    <lineage>
        <taxon>Eukaryota</taxon>
        <taxon>Metazoa</taxon>
        <taxon>Chordata</taxon>
        <taxon>Craniata</taxon>
        <taxon>Vertebrata</taxon>
        <taxon>Euteleostomi</taxon>
        <taxon>Mammalia</taxon>
        <taxon>Eutheria</taxon>
        <taxon>Laurasiatheria</taxon>
        <taxon>Artiodactyla</taxon>
        <taxon>Ruminantia</taxon>
        <taxon>Pecora</taxon>
        <taxon>Cervidae</taxon>
        <taxon>Odocoileinae</taxon>
        <taxon>Rangifer</taxon>
    </lineage>
</organism>
<name>A0ABN8XTT9_RANTA</name>
<proteinExistence type="predicted"/>
<evidence type="ECO:0000256" key="1">
    <source>
        <dbReference type="SAM" id="MobiDB-lite"/>
    </source>
</evidence>